<keyword evidence="9" id="KW-1185">Reference proteome</keyword>
<dbReference type="InterPro" id="IPR011990">
    <property type="entry name" value="TPR-like_helical_dom_sf"/>
</dbReference>
<gene>
    <name evidence="8" type="ORF">DI53_0608</name>
</gene>
<dbReference type="Pfam" id="PF14322">
    <property type="entry name" value="SusD-like_3"/>
    <property type="match status" value="1"/>
</dbReference>
<dbReference type="STRING" id="1229276.DI53_0608"/>
<evidence type="ECO:0000256" key="3">
    <source>
        <dbReference type="ARBA" id="ARBA00022729"/>
    </source>
</evidence>
<keyword evidence="3" id="KW-0732">Signal</keyword>
<feature type="domain" description="RagB/SusD" evidence="6">
    <location>
        <begin position="287"/>
        <end position="563"/>
    </location>
</feature>
<evidence type="ECO:0000256" key="2">
    <source>
        <dbReference type="ARBA" id="ARBA00006275"/>
    </source>
</evidence>
<comment type="caution">
    <text evidence="8">The sequence shown here is derived from an EMBL/GenBank/DDBJ whole genome shotgun (WGS) entry which is preliminary data.</text>
</comment>
<dbReference type="OrthoDB" id="5694214at2"/>
<name>A0A0B8T9R2_9SPHI</name>
<dbReference type="GO" id="GO:0009279">
    <property type="term" value="C:cell outer membrane"/>
    <property type="evidence" value="ECO:0007669"/>
    <property type="project" value="UniProtKB-SubCell"/>
</dbReference>
<evidence type="ECO:0000259" key="6">
    <source>
        <dbReference type="Pfam" id="PF07980"/>
    </source>
</evidence>
<dbReference type="Gene3D" id="1.25.40.390">
    <property type="match status" value="1"/>
</dbReference>
<evidence type="ECO:0000256" key="4">
    <source>
        <dbReference type="ARBA" id="ARBA00023136"/>
    </source>
</evidence>
<protein>
    <recommendedName>
        <fullName evidence="10">RagB/SusD domain-containing protein</fullName>
    </recommendedName>
</protein>
<proteinExistence type="inferred from homology"/>
<dbReference type="Pfam" id="PF07980">
    <property type="entry name" value="SusD_RagB"/>
    <property type="match status" value="1"/>
</dbReference>
<reference evidence="9" key="1">
    <citation type="submission" date="2014-04" db="EMBL/GenBank/DDBJ databases">
        <title>Whole-Genome optical mapping and complete genome sequence of Sphingobacterium deserti sp. nov., a new spaces isolated from desert in the west of China.</title>
        <authorList>
            <person name="Teng C."/>
            <person name="Zhou Z."/>
            <person name="Li X."/>
            <person name="Chen M."/>
            <person name="Lin M."/>
            <person name="Wang L."/>
            <person name="Su S."/>
            <person name="Zhang C."/>
            <person name="Zhang W."/>
        </authorList>
    </citation>
    <scope>NUCLEOTIDE SEQUENCE [LARGE SCALE GENOMIC DNA]</scope>
    <source>
        <strain evidence="9">ACCC05744</strain>
    </source>
</reference>
<dbReference type="PATRIC" id="fig|1229276.3.peg.632"/>
<evidence type="ECO:0000313" key="9">
    <source>
        <dbReference type="Proteomes" id="UP000031802"/>
    </source>
</evidence>
<dbReference type="AlphaFoldDB" id="A0A0B8T9R2"/>
<evidence type="ECO:0000313" key="8">
    <source>
        <dbReference type="EMBL" id="KGE15504.1"/>
    </source>
</evidence>
<keyword evidence="4" id="KW-0472">Membrane</keyword>
<evidence type="ECO:0000259" key="7">
    <source>
        <dbReference type="Pfam" id="PF14322"/>
    </source>
</evidence>
<comment type="similarity">
    <text evidence="2">Belongs to the SusD family.</text>
</comment>
<feature type="domain" description="SusD-like N-terminal" evidence="7">
    <location>
        <begin position="20"/>
        <end position="217"/>
    </location>
</feature>
<evidence type="ECO:0000256" key="1">
    <source>
        <dbReference type="ARBA" id="ARBA00004442"/>
    </source>
</evidence>
<dbReference type="EMBL" id="JJMU01000010">
    <property type="protein sequence ID" value="KGE15504.1"/>
    <property type="molecule type" value="Genomic_DNA"/>
</dbReference>
<dbReference type="InterPro" id="IPR012944">
    <property type="entry name" value="SusD_RagB_dom"/>
</dbReference>
<keyword evidence="5" id="KW-0998">Cell outer membrane</keyword>
<dbReference type="eggNOG" id="COG1435">
    <property type="taxonomic scope" value="Bacteria"/>
</dbReference>
<sequence length="563" mass="64358">MKIVIYLYVFTGVLLSSCEKFLDAEPTTSVTQDNYWRTQSDVSNFVTDIYATTFPVVYEGSIFFDEMMSDNAFLVWSGWYTNIRLLANGTQDASGTAPYNIWTRHYANIRKCYSVYENIDKVEGISAIDKETLLAEVEFLEAYNYHRLVFFFDKVPLITKTLTDQESKTVTQSDRETVLNHILDRLNLSIERLSDKTQPKGRADWGSALALKARVLLLENRFEELLPITQELSAKYSLNMAGDRPYEDLFSGMAENSNEIIFSIIRRASSGGVAEGHFANQIFFLKGMSGGDALRACTPTGSLVDAYPMADGRLIRENGSSYYPATPYLNRDPRLYQTVIYPTGNIKYWDGSSIQSTLYDPEDSSTQIKLQQYDAPEPSSSGYMWNKYVDWSPHAMVQITDCTNDIIIMRYADILLMRAEALVELNGSGSKSEVIDIIDQLRNRAKGGLVHRENYNTQGELLDLVRNERRIELANEGLRYFDLIRWRIAEKSPITEGYGLRGDLYGARMRKDGVGRSDRTVAVQGQERRWIEERFFNPAKHYLQPIPQKEIDLNPNLVQNPNW</sequence>
<dbReference type="Proteomes" id="UP000031802">
    <property type="component" value="Unassembled WGS sequence"/>
</dbReference>
<reference evidence="8 9" key="2">
    <citation type="journal article" date="2015" name="PLoS ONE">
        <title>Whole-Genome Optical Mapping and Finished Genome Sequence of Sphingobacterium deserti sp. nov., a New Species Isolated from the Western Desert of China.</title>
        <authorList>
            <person name="Teng C."/>
            <person name="Zhou Z."/>
            <person name="Molnar I."/>
            <person name="Li X."/>
            <person name="Tang R."/>
            <person name="Chen M."/>
            <person name="Wang L."/>
            <person name="Su S."/>
            <person name="Zhang W."/>
            <person name="Lin M."/>
        </authorList>
    </citation>
    <scope>NUCLEOTIDE SEQUENCE [LARGE SCALE GENOMIC DNA]</scope>
    <source>
        <strain evidence="9">ACCC05744</strain>
    </source>
</reference>
<dbReference type="InterPro" id="IPR033985">
    <property type="entry name" value="SusD-like_N"/>
</dbReference>
<dbReference type="PROSITE" id="PS51257">
    <property type="entry name" value="PROKAR_LIPOPROTEIN"/>
    <property type="match status" value="1"/>
</dbReference>
<evidence type="ECO:0000256" key="5">
    <source>
        <dbReference type="ARBA" id="ARBA00023237"/>
    </source>
</evidence>
<dbReference type="SUPFAM" id="SSF48452">
    <property type="entry name" value="TPR-like"/>
    <property type="match status" value="1"/>
</dbReference>
<comment type="subcellular location">
    <subcellularLocation>
        <location evidence="1">Cell outer membrane</location>
    </subcellularLocation>
</comment>
<accession>A0A0B8T9R2</accession>
<evidence type="ECO:0008006" key="10">
    <source>
        <dbReference type="Google" id="ProtNLM"/>
    </source>
</evidence>
<organism evidence="8 9">
    <name type="scientific">Sphingobacterium deserti</name>
    <dbReference type="NCBI Taxonomy" id="1229276"/>
    <lineage>
        <taxon>Bacteria</taxon>
        <taxon>Pseudomonadati</taxon>
        <taxon>Bacteroidota</taxon>
        <taxon>Sphingobacteriia</taxon>
        <taxon>Sphingobacteriales</taxon>
        <taxon>Sphingobacteriaceae</taxon>
        <taxon>Sphingobacterium</taxon>
    </lineage>
</organism>
<dbReference type="RefSeq" id="WP_037495396.1">
    <property type="nucleotide sequence ID" value="NZ_JJMU01000010.1"/>
</dbReference>